<evidence type="ECO:0000313" key="2">
    <source>
        <dbReference type="EMBL" id="TGO30619.1"/>
    </source>
</evidence>
<gene>
    <name evidence="2" type="ORF">BPAE_0004g00770</name>
</gene>
<protein>
    <submittedName>
        <fullName evidence="2">Uncharacterized protein</fullName>
    </submittedName>
</protein>
<feature type="compositionally biased region" description="Basic and acidic residues" evidence="1">
    <location>
        <begin position="133"/>
        <end position="156"/>
    </location>
</feature>
<sequence length="203" mass="22550">MEVYKSVYDLMLSKAISYGYVEQQVLAILTESHDRVELSMFKNIPDAERYRMAERWTWETLFEASDLSTSPKPKLKNCLAARPQKLGGKISEIKASAQKIIICVDASPEVSSGKQVPKPATKMPPTSPTSSPSERESYKRQKLTENSEVTNEKDPKLPGGLSITASSLADVKRQRKAPAPKTNRISETDAQEVRCTSALWGDT</sequence>
<reference evidence="2 3" key="1">
    <citation type="submission" date="2017-12" db="EMBL/GenBank/DDBJ databases">
        <title>Comparative genomics of Botrytis spp.</title>
        <authorList>
            <person name="Valero-Jimenez C.A."/>
            <person name="Tapia P."/>
            <person name="Veloso J."/>
            <person name="Silva-Moreno E."/>
            <person name="Staats M."/>
            <person name="Valdes J.H."/>
            <person name="Van Kan J.A.L."/>
        </authorList>
    </citation>
    <scope>NUCLEOTIDE SEQUENCE [LARGE SCALE GENOMIC DNA]</scope>
    <source>
        <strain evidence="2 3">Bp0003</strain>
    </source>
</reference>
<proteinExistence type="predicted"/>
<evidence type="ECO:0000313" key="3">
    <source>
        <dbReference type="Proteomes" id="UP000297910"/>
    </source>
</evidence>
<keyword evidence="3" id="KW-1185">Reference proteome</keyword>
<organism evidence="2 3">
    <name type="scientific">Botrytis paeoniae</name>
    <dbReference type="NCBI Taxonomy" id="278948"/>
    <lineage>
        <taxon>Eukaryota</taxon>
        <taxon>Fungi</taxon>
        <taxon>Dikarya</taxon>
        <taxon>Ascomycota</taxon>
        <taxon>Pezizomycotina</taxon>
        <taxon>Leotiomycetes</taxon>
        <taxon>Helotiales</taxon>
        <taxon>Sclerotiniaceae</taxon>
        <taxon>Botrytis</taxon>
    </lineage>
</organism>
<dbReference type="AlphaFoldDB" id="A0A4Z1G6G6"/>
<evidence type="ECO:0000256" key="1">
    <source>
        <dbReference type="SAM" id="MobiDB-lite"/>
    </source>
</evidence>
<dbReference type="Proteomes" id="UP000297910">
    <property type="component" value="Unassembled WGS sequence"/>
</dbReference>
<accession>A0A4Z1G6G6</accession>
<comment type="caution">
    <text evidence="2">The sequence shown here is derived from an EMBL/GenBank/DDBJ whole genome shotgun (WGS) entry which is preliminary data.</text>
</comment>
<name>A0A4Z1G6G6_9HELO</name>
<dbReference type="EMBL" id="PQXI01000004">
    <property type="protein sequence ID" value="TGO30619.1"/>
    <property type="molecule type" value="Genomic_DNA"/>
</dbReference>
<feature type="region of interest" description="Disordered" evidence="1">
    <location>
        <begin position="110"/>
        <end position="190"/>
    </location>
</feature>